<keyword evidence="5 6" id="KW-0501">Molybdenum cofactor biosynthesis</keyword>
<accession>A0A4R2PAG7</accession>
<dbReference type="PIRSF" id="PIRSF006443">
    <property type="entry name" value="MoaB"/>
    <property type="match status" value="1"/>
</dbReference>
<evidence type="ECO:0000256" key="5">
    <source>
        <dbReference type="ARBA" id="ARBA00023150"/>
    </source>
</evidence>
<evidence type="ECO:0000256" key="6">
    <source>
        <dbReference type="PIRNR" id="PIRNR006443"/>
    </source>
</evidence>
<evidence type="ECO:0000313" key="8">
    <source>
        <dbReference type="EMBL" id="TCP32063.1"/>
    </source>
</evidence>
<dbReference type="PROSITE" id="PS01078">
    <property type="entry name" value="MOCF_BIOSYNTHESIS_1"/>
    <property type="match status" value="1"/>
</dbReference>
<dbReference type="AlphaFoldDB" id="A0A4R2PAG7"/>
<reference evidence="8 9" key="1">
    <citation type="submission" date="2019-03" db="EMBL/GenBank/DDBJ databases">
        <title>Genomic Encyclopedia of Type Strains, Phase IV (KMG-IV): sequencing the most valuable type-strain genomes for metagenomic binning, comparative biology and taxonomic classification.</title>
        <authorList>
            <person name="Goeker M."/>
        </authorList>
    </citation>
    <scope>NUCLEOTIDE SEQUENCE [LARGE SCALE GENOMIC DNA]</scope>
    <source>
        <strain evidence="8 9">DSM 19377</strain>
    </source>
</reference>
<dbReference type="GO" id="GO:0005829">
    <property type="term" value="C:cytosol"/>
    <property type="evidence" value="ECO:0007669"/>
    <property type="project" value="TreeGrafter"/>
</dbReference>
<protein>
    <recommendedName>
        <fullName evidence="4 6">Molybdenum cofactor biosynthesis protein B</fullName>
    </recommendedName>
</protein>
<sequence length="166" mass="18134">MSVNEHKSKRYVNCRTAVITVSDTRGEASDKSGRLIKQLLLEKDFTVADYAIVKDDKEAIRHAITYRLAGSDAILINGGTGIATRDVTLEAVKPLIERELPGFGELFRMLSYTEDIGSAALLSRALAGTIGRTVIFSMPGSSGAVKLAMEKLILPELHHIIHELNK</sequence>
<keyword evidence="8" id="KW-0548">Nucleotidyltransferase</keyword>
<evidence type="ECO:0000259" key="7">
    <source>
        <dbReference type="SMART" id="SM00852"/>
    </source>
</evidence>
<dbReference type="OrthoDB" id="9784492at2"/>
<evidence type="ECO:0000256" key="4">
    <source>
        <dbReference type="ARBA" id="ARBA00015262"/>
    </source>
</evidence>
<comment type="function">
    <text evidence="1 6">May be involved in the biosynthesis of molybdopterin.</text>
</comment>
<dbReference type="RefSeq" id="WP_132742584.1">
    <property type="nucleotide sequence ID" value="NZ_SLXK01000001.1"/>
</dbReference>
<dbReference type="GO" id="GO:0006777">
    <property type="term" value="P:Mo-molybdopterin cofactor biosynthetic process"/>
    <property type="evidence" value="ECO:0007669"/>
    <property type="project" value="UniProtKB-UniRule"/>
</dbReference>
<dbReference type="PANTHER" id="PTHR43232">
    <property type="entry name" value="MOLYBDENUM COFACTOR BIOSYNTHESIS PROTEIN B"/>
    <property type="match status" value="1"/>
</dbReference>
<dbReference type="CDD" id="cd00886">
    <property type="entry name" value="MogA_MoaB"/>
    <property type="match status" value="1"/>
</dbReference>
<dbReference type="EMBL" id="SLXK01000001">
    <property type="protein sequence ID" value="TCP32063.1"/>
    <property type="molecule type" value="Genomic_DNA"/>
</dbReference>
<gene>
    <name evidence="8" type="ORF">EV207_10135</name>
</gene>
<name>A0A4R2PAG7_9BACL</name>
<evidence type="ECO:0000256" key="1">
    <source>
        <dbReference type="ARBA" id="ARBA00003487"/>
    </source>
</evidence>
<dbReference type="PANTHER" id="PTHR43232:SF2">
    <property type="entry name" value="MOLYBDENUM COFACTOR BIOSYNTHESIS PROTEIN B"/>
    <property type="match status" value="1"/>
</dbReference>
<comment type="caution">
    <text evidence="8">The sequence shown here is derived from an EMBL/GenBank/DDBJ whole genome shotgun (WGS) entry which is preliminary data.</text>
</comment>
<comment type="pathway">
    <text evidence="2 6">Cofactor biosynthesis; molybdopterin biosynthesis.</text>
</comment>
<feature type="domain" description="MoaB/Mog" evidence="7">
    <location>
        <begin position="17"/>
        <end position="160"/>
    </location>
</feature>
<proteinExistence type="inferred from homology"/>
<dbReference type="SUPFAM" id="SSF53218">
    <property type="entry name" value="Molybdenum cofactor biosynthesis proteins"/>
    <property type="match status" value="1"/>
</dbReference>
<dbReference type="InterPro" id="IPR036425">
    <property type="entry name" value="MoaB/Mog-like_dom_sf"/>
</dbReference>
<dbReference type="FunFam" id="3.40.980.10:FF:000006">
    <property type="entry name" value="Molybdenum cofactor biosynthesis protein B"/>
    <property type="match status" value="1"/>
</dbReference>
<evidence type="ECO:0000256" key="3">
    <source>
        <dbReference type="ARBA" id="ARBA00006112"/>
    </source>
</evidence>
<keyword evidence="8" id="KW-0808">Transferase</keyword>
<dbReference type="InterPro" id="IPR008284">
    <property type="entry name" value="MoCF_biosynth_CS"/>
</dbReference>
<evidence type="ECO:0000256" key="2">
    <source>
        <dbReference type="ARBA" id="ARBA00005046"/>
    </source>
</evidence>
<dbReference type="NCBIfam" id="TIGR00177">
    <property type="entry name" value="molyb_syn"/>
    <property type="match status" value="1"/>
</dbReference>
<dbReference type="UniPathway" id="UPA00344"/>
<dbReference type="GO" id="GO:0016779">
    <property type="term" value="F:nucleotidyltransferase activity"/>
    <property type="evidence" value="ECO:0007669"/>
    <property type="project" value="UniProtKB-KW"/>
</dbReference>
<dbReference type="SMART" id="SM00852">
    <property type="entry name" value="MoCF_biosynth"/>
    <property type="match status" value="1"/>
</dbReference>
<comment type="similarity">
    <text evidence="3 6">Belongs to the MoaB/Mog family.</text>
</comment>
<keyword evidence="9" id="KW-1185">Reference proteome</keyword>
<dbReference type="InterPro" id="IPR012245">
    <property type="entry name" value="MoaB"/>
</dbReference>
<organism evidence="8 9">
    <name type="scientific">Scopulibacillus darangshiensis</name>
    <dbReference type="NCBI Taxonomy" id="442528"/>
    <lineage>
        <taxon>Bacteria</taxon>
        <taxon>Bacillati</taxon>
        <taxon>Bacillota</taxon>
        <taxon>Bacilli</taxon>
        <taxon>Bacillales</taxon>
        <taxon>Sporolactobacillaceae</taxon>
        <taxon>Scopulibacillus</taxon>
    </lineage>
</organism>
<dbReference type="Pfam" id="PF00994">
    <property type="entry name" value="MoCF_biosynth"/>
    <property type="match status" value="1"/>
</dbReference>
<evidence type="ECO:0000313" key="9">
    <source>
        <dbReference type="Proteomes" id="UP000295416"/>
    </source>
</evidence>
<dbReference type="Proteomes" id="UP000295416">
    <property type="component" value="Unassembled WGS sequence"/>
</dbReference>
<dbReference type="Gene3D" id="3.40.980.10">
    <property type="entry name" value="MoaB/Mog-like domain"/>
    <property type="match status" value="1"/>
</dbReference>
<dbReference type="InterPro" id="IPR001453">
    <property type="entry name" value="MoaB/Mog_dom"/>
</dbReference>